<comment type="catalytic activity">
    <reaction evidence="6">
        <text>2 a quinone + NADH + H(+) = 2 a 1,4-benzosemiquinone + NAD(+)</text>
        <dbReference type="Rhea" id="RHEA:65952"/>
        <dbReference type="ChEBI" id="CHEBI:15378"/>
        <dbReference type="ChEBI" id="CHEBI:57540"/>
        <dbReference type="ChEBI" id="CHEBI:57945"/>
        <dbReference type="ChEBI" id="CHEBI:132124"/>
        <dbReference type="ChEBI" id="CHEBI:134225"/>
    </reaction>
</comment>
<feature type="binding site" evidence="6">
    <location>
        <begin position="15"/>
        <end position="17"/>
    </location>
    <ligand>
        <name>FMN</name>
        <dbReference type="ChEBI" id="CHEBI:58210"/>
    </ligand>
</feature>
<comment type="cofactor">
    <cofactor evidence="6">
        <name>FMN</name>
        <dbReference type="ChEBI" id="CHEBI:58210"/>
    </cofactor>
    <text evidence="6">Binds 1 FMN per subunit.</text>
</comment>
<accession>A0ABZ2RKZ5</accession>
<dbReference type="PANTHER" id="PTHR43741:SF4">
    <property type="entry name" value="FMN-DEPENDENT NADH:QUINONE OXIDOREDUCTASE"/>
    <property type="match status" value="1"/>
</dbReference>
<comment type="function">
    <text evidence="6">Also exhibits azoreductase activity. Catalyzes the reductive cleavage of the azo bond in aromatic azo compounds to the corresponding amines.</text>
</comment>
<dbReference type="EC" id="1.7.1.17" evidence="6"/>
<sequence length="200" mass="21196">MKLLHIDSSILGEASASRQLSRAVVDAWTAAQPNAQVTYRDLAAEPISHFSGLTLAAGATPADQRNDALKYEAAISEATMKEFLEAGAIVIGAPMYNFSISSQLKAWFDRLAVAGKAFTYTETGPKGLAGGKKVIVATSAGGQHVGQPSGYAHEEYVKLMLNFFGITDIQVVRAEGLAYGDEARANSIKAALEQASVLFK</sequence>
<evidence type="ECO:0000256" key="3">
    <source>
        <dbReference type="ARBA" id="ARBA00023002"/>
    </source>
</evidence>
<comment type="similarity">
    <text evidence="6">Belongs to the azoreductase type 1 family.</text>
</comment>
<feature type="domain" description="Flavodoxin-like fold" evidence="7">
    <location>
        <begin position="1"/>
        <end position="195"/>
    </location>
</feature>
<dbReference type="InterPro" id="IPR029039">
    <property type="entry name" value="Flavoprotein-like_sf"/>
</dbReference>
<dbReference type="Pfam" id="PF02525">
    <property type="entry name" value="Flavodoxin_2"/>
    <property type="match status" value="1"/>
</dbReference>
<protein>
    <recommendedName>
        <fullName evidence="6">FMN dependent NADH:quinone oxidoreductase</fullName>
        <ecNumber evidence="6">1.6.5.-</ecNumber>
    </recommendedName>
    <alternativeName>
        <fullName evidence="6">Azo-dye reductase</fullName>
    </alternativeName>
    <alternativeName>
        <fullName evidence="6">FMN-dependent NADH-azo compound oxidoreductase</fullName>
    </alternativeName>
    <alternativeName>
        <fullName evidence="6">FMN-dependent NADH-azoreductase</fullName>
        <ecNumber evidence="6">1.7.1.17</ecNumber>
    </alternativeName>
</protein>
<keyword evidence="3 6" id="KW-0560">Oxidoreductase</keyword>
<dbReference type="InterPro" id="IPR003680">
    <property type="entry name" value="Flavodoxin_fold"/>
</dbReference>
<comment type="catalytic activity">
    <reaction evidence="5">
        <text>N,N-dimethyl-1,4-phenylenediamine + anthranilate + 2 NAD(+) = 2-(4-dimethylaminophenyl)diazenylbenzoate + 2 NADH + 2 H(+)</text>
        <dbReference type="Rhea" id="RHEA:55872"/>
        <dbReference type="ChEBI" id="CHEBI:15378"/>
        <dbReference type="ChEBI" id="CHEBI:15783"/>
        <dbReference type="ChEBI" id="CHEBI:16567"/>
        <dbReference type="ChEBI" id="CHEBI:57540"/>
        <dbReference type="ChEBI" id="CHEBI:57945"/>
        <dbReference type="ChEBI" id="CHEBI:71579"/>
        <dbReference type="EC" id="1.7.1.17"/>
    </reaction>
    <physiologicalReaction direction="right-to-left" evidence="5">
        <dbReference type="Rhea" id="RHEA:55874"/>
    </physiologicalReaction>
</comment>
<evidence type="ECO:0000256" key="6">
    <source>
        <dbReference type="HAMAP-Rule" id="MF_01216"/>
    </source>
</evidence>
<evidence type="ECO:0000313" key="9">
    <source>
        <dbReference type="Proteomes" id="UP001476583"/>
    </source>
</evidence>
<keyword evidence="9" id="KW-1185">Reference proteome</keyword>
<keyword evidence="4 6" id="KW-0520">NAD</keyword>
<dbReference type="Gene3D" id="3.40.50.360">
    <property type="match status" value="1"/>
</dbReference>
<dbReference type="InterPro" id="IPR023048">
    <property type="entry name" value="NADH:quinone_OxRdtase_FMN_depd"/>
</dbReference>
<dbReference type="EC" id="1.6.5.-" evidence="6"/>
<dbReference type="Proteomes" id="UP001476583">
    <property type="component" value="Chromosome"/>
</dbReference>
<evidence type="ECO:0000256" key="1">
    <source>
        <dbReference type="ARBA" id="ARBA00022630"/>
    </source>
</evidence>
<evidence type="ECO:0000259" key="7">
    <source>
        <dbReference type="Pfam" id="PF02525"/>
    </source>
</evidence>
<feature type="binding site" evidence="6">
    <location>
        <begin position="139"/>
        <end position="142"/>
    </location>
    <ligand>
        <name>FMN</name>
        <dbReference type="ChEBI" id="CHEBI:58210"/>
    </ligand>
</feature>
<evidence type="ECO:0000256" key="5">
    <source>
        <dbReference type="ARBA" id="ARBA00048542"/>
    </source>
</evidence>
<dbReference type="GO" id="GO:0016491">
    <property type="term" value="F:oxidoreductase activity"/>
    <property type="evidence" value="ECO:0007669"/>
    <property type="project" value="UniProtKB-KW"/>
</dbReference>
<feature type="binding site" evidence="6">
    <location>
        <position position="9"/>
    </location>
    <ligand>
        <name>FMN</name>
        <dbReference type="ChEBI" id="CHEBI:58210"/>
    </ligand>
</feature>
<organism evidence="8 9">
    <name type="scientific">Ectopseudomonas mendocina</name>
    <name type="common">Pseudomonas mendocina</name>
    <dbReference type="NCBI Taxonomy" id="300"/>
    <lineage>
        <taxon>Bacteria</taxon>
        <taxon>Pseudomonadati</taxon>
        <taxon>Pseudomonadota</taxon>
        <taxon>Gammaproteobacteria</taxon>
        <taxon>Pseudomonadales</taxon>
        <taxon>Pseudomonadaceae</taxon>
        <taxon>Ectopseudomonas</taxon>
    </lineage>
</organism>
<comment type="subunit">
    <text evidence="6">Homodimer.</text>
</comment>
<dbReference type="InterPro" id="IPR050104">
    <property type="entry name" value="FMN-dep_NADH:Q_OxRdtase_AzoR1"/>
</dbReference>
<comment type="function">
    <text evidence="6">Quinone reductase that provides resistance to thiol-specific stress caused by electrophilic quinones.</text>
</comment>
<proteinExistence type="inferred from homology"/>
<dbReference type="EMBL" id="CP148074">
    <property type="protein sequence ID" value="WXL27676.1"/>
    <property type="molecule type" value="Genomic_DNA"/>
</dbReference>
<evidence type="ECO:0000256" key="4">
    <source>
        <dbReference type="ARBA" id="ARBA00023027"/>
    </source>
</evidence>
<dbReference type="HAMAP" id="MF_01216">
    <property type="entry name" value="Azoreductase_type1"/>
    <property type="match status" value="1"/>
</dbReference>
<keyword evidence="2 6" id="KW-0288">FMN</keyword>
<reference evidence="8 9" key="1">
    <citation type="submission" date="2024-03" db="EMBL/GenBank/DDBJ databases">
        <title>Complete genome of BD2.</title>
        <authorList>
            <person name="Cao G."/>
        </authorList>
    </citation>
    <scope>NUCLEOTIDE SEQUENCE [LARGE SCALE GENOMIC DNA]</scope>
    <source>
        <strain evidence="8 9">BD2</strain>
    </source>
</reference>
<evidence type="ECO:0000313" key="8">
    <source>
        <dbReference type="EMBL" id="WXL27676.1"/>
    </source>
</evidence>
<dbReference type="SUPFAM" id="SSF52218">
    <property type="entry name" value="Flavoproteins"/>
    <property type="match status" value="1"/>
</dbReference>
<dbReference type="PANTHER" id="PTHR43741">
    <property type="entry name" value="FMN-DEPENDENT NADH-AZOREDUCTASE 1"/>
    <property type="match status" value="1"/>
</dbReference>
<name>A0ABZ2RKZ5_ECTME</name>
<keyword evidence="1 6" id="KW-0285">Flavoprotein</keyword>
<feature type="binding site" evidence="6">
    <location>
        <begin position="95"/>
        <end position="98"/>
    </location>
    <ligand>
        <name>FMN</name>
        <dbReference type="ChEBI" id="CHEBI:58210"/>
    </ligand>
</feature>
<gene>
    <name evidence="6" type="primary">azoR</name>
    <name evidence="8" type="ORF">WG219_09590</name>
</gene>
<evidence type="ECO:0000256" key="2">
    <source>
        <dbReference type="ARBA" id="ARBA00022643"/>
    </source>
</evidence>